<comment type="caution">
    <text evidence="10">The sequence shown here is derived from an EMBL/GenBank/DDBJ whole genome shotgun (WGS) entry which is preliminary data.</text>
</comment>
<organism evidence="10 11">
    <name type="scientific">Sulfurimonas hongkongensis</name>
    <dbReference type="NCBI Taxonomy" id="1172190"/>
    <lineage>
        <taxon>Bacteria</taxon>
        <taxon>Pseudomonadati</taxon>
        <taxon>Campylobacterota</taxon>
        <taxon>Epsilonproteobacteria</taxon>
        <taxon>Campylobacterales</taxon>
        <taxon>Sulfurimonadaceae</taxon>
        <taxon>Sulfurimonas</taxon>
    </lineage>
</organism>
<evidence type="ECO:0000256" key="3">
    <source>
        <dbReference type="ARBA" id="ARBA00022692"/>
    </source>
</evidence>
<protein>
    <submittedName>
        <fullName evidence="10">Peptidyl-prolyl cis-trans isomerase</fullName>
    </submittedName>
</protein>
<keyword evidence="3 8" id="KW-0812">Transmembrane</keyword>
<dbReference type="eggNOG" id="COG0760">
    <property type="taxonomic scope" value="Bacteria"/>
</dbReference>
<dbReference type="Pfam" id="PF13145">
    <property type="entry name" value="Rotamase_2"/>
    <property type="match status" value="1"/>
</dbReference>
<accession>T0JQY2</accession>
<comment type="subcellular location">
    <subcellularLocation>
        <location evidence="1">Cell membrane</location>
        <topology evidence="1">Single-pass type II membrane protein</topology>
    </subcellularLocation>
</comment>
<dbReference type="PATRIC" id="fig|1172190.3.peg.370"/>
<dbReference type="InterPro" id="IPR027304">
    <property type="entry name" value="Trigger_fact/SurA_dom_sf"/>
</dbReference>
<proteinExistence type="inferred from homology"/>
<dbReference type="GO" id="GO:0005886">
    <property type="term" value="C:plasma membrane"/>
    <property type="evidence" value="ECO:0007669"/>
    <property type="project" value="UniProtKB-SubCell"/>
</dbReference>
<evidence type="ECO:0000259" key="9">
    <source>
        <dbReference type="Pfam" id="PF13145"/>
    </source>
</evidence>
<keyword evidence="2" id="KW-1003">Cell membrane</keyword>
<evidence type="ECO:0000256" key="5">
    <source>
        <dbReference type="ARBA" id="ARBA00023136"/>
    </source>
</evidence>
<dbReference type="STRING" id="1172190.M947_01900"/>
<evidence type="ECO:0000256" key="8">
    <source>
        <dbReference type="SAM" id="Phobius"/>
    </source>
</evidence>
<feature type="domain" description="PpiC" evidence="9">
    <location>
        <begin position="241"/>
        <end position="363"/>
    </location>
</feature>
<gene>
    <name evidence="10" type="ORF">M947_01900</name>
</gene>
<evidence type="ECO:0000256" key="1">
    <source>
        <dbReference type="ARBA" id="ARBA00004401"/>
    </source>
</evidence>
<comment type="similarity">
    <text evidence="7">Belongs to the PpiD chaperone family.</text>
</comment>
<dbReference type="InterPro" id="IPR052029">
    <property type="entry name" value="PpiD_chaperone"/>
</dbReference>
<dbReference type="EMBL" id="AUPZ01000002">
    <property type="protein sequence ID" value="EQB40581.1"/>
    <property type="molecule type" value="Genomic_DNA"/>
</dbReference>
<evidence type="ECO:0000313" key="10">
    <source>
        <dbReference type="EMBL" id="EQB40581.1"/>
    </source>
</evidence>
<dbReference type="OrthoDB" id="9788030at2"/>
<reference evidence="10 11" key="1">
    <citation type="submission" date="2013-07" db="EMBL/GenBank/DDBJ databases">
        <title>Sulfurimonas hongkongensis AST-10 Genome Sequencing.</title>
        <authorList>
            <person name="Cai L."/>
            <person name="Zhang T."/>
        </authorList>
    </citation>
    <scope>NUCLEOTIDE SEQUENCE [LARGE SCALE GENOMIC DNA]</scope>
    <source>
        <strain evidence="10 11">AST-10</strain>
    </source>
</reference>
<keyword evidence="4 8" id="KW-1133">Transmembrane helix</keyword>
<dbReference type="Proteomes" id="UP000015520">
    <property type="component" value="Unassembled WGS sequence"/>
</dbReference>
<dbReference type="InterPro" id="IPR000297">
    <property type="entry name" value="PPIase_PpiC"/>
</dbReference>
<keyword evidence="5 8" id="KW-0472">Membrane</keyword>
<dbReference type="Pfam" id="PF13624">
    <property type="entry name" value="SurA_N_3"/>
    <property type="match status" value="1"/>
</dbReference>
<keyword evidence="11" id="KW-1185">Reference proteome</keyword>
<dbReference type="PANTHER" id="PTHR47529">
    <property type="entry name" value="PEPTIDYL-PROLYL CIS-TRANS ISOMERASE D"/>
    <property type="match status" value="1"/>
</dbReference>
<evidence type="ECO:0000256" key="4">
    <source>
        <dbReference type="ARBA" id="ARBA00022989"/>
    </source>
</evidence>
<evidence type="ECO:0000256" key="2">
    <source>
        <dbReference type="ARBA" id="ARBA00022475"/>
    </source>
</evidence>
<dbReference type="Gene3D" id="1.10.4030.10">
    <property type="entry name" value="Porin chaperone SurA, peptide-binding domain"/>
    <property type="match status" value="1"/>
</dbReference>
<dbReference type="PANTHER" id="PTHR47529:SF1">
    <property type="entry name" value="PERIPLASMIC CHAPERONE PPID"/>
    <property type="match status" value="1"/>
</dbReference>
<keyword evidence="10" id="KW-0413">Isomerase</keyword>
<evidence type="ECO:0000313" key="11">
    <source>
        <dbReference type="Proteomes" id="UP000015520"/>
    </source>
</evidence>
<sequence length="488" mass="55749">MISWMQRHKKYLIITIWISTIAFVGAGFVGWGQYSYGDKAGAAAKVGDVEITIGELQKTYSNLYAQYNEMFQGNFDEEKAKSFGLQSQALKQLINQALVLNLGISYDLDVSEKEILERLKTKEFFFKDGVFDKEIYKQVLSRNNMTTKEYEADIKKELLIQKTLALLPVDVSKNELDIIENILNIADKIEYKVISDEKISVDTSDEVLMPYWEKNKQNFMSEVMYEVKFIKQPRVSGKYEDKEIREYYEENKINFKDTDAKILPFEGAKASVIAKLDAKETKDTALRAYIDYKKGTLAPDIEVTTTIISASNNPYNDEVLEAISKTSPTSPLLKPILVGDEYFTFELIKTIPSSVKSYEDAKDEILPKYVQEQKNNKLLELAKNSVKTFKGDSTDFITNQDANKIANLQETEANEFLNALFATDKKRGFIALNSGKIVLYNILEQKLLENSNNNPNNPIVRIKSDLFNEGLVKNLQNKYKTEIFIQGL</sequence>
<dbReference type="RefSeq" id="WP_021286661.1">
    <property type="nucleotide sequence ID" value="NZ_AUPZ01000002.1"/>
</dbReference>
<keyword evidence="6" id="KW-0143">Chaperone</keyword>
<evidence type="ECO:0000256" key="6">
    <source>
        <dbReference type="ARBA" id="ARBA00023186"/>
    </source>
</evidence>
<dbReference type="AlphaFoldDB" id="T0JQY2"/>
<evidence type="ECO:0000256" key="7">
    <source>
        <dbReference type="ARBA" id="ARBA00038408"/>
    </source>
</evidence>
<name>T0JQY2_9BACT</name>
<feature type="transmembrane region" description="Helical" evidence="8">
    <location>
        <begin position="12"/>
        <end position="31"/>
    </location>
</feature>
<dbReference type="GO" id="GO:0003755">
    <property type="term" value="F:peptidyl-prolyl cis-trans isomerase activity"/>
    <property type="evidence" value="ECO:0007669"/>
    <property type="project" value="InterPro"/>
</dbReference>
<dbReference type="SUPFAM" id="SSF109998">
    <property type="entry name" value="Triger factor/SurA peptide-binding domain-like"/>
    <property type="match status" value="1"/>
</dbReference>